<evidence type="ECO:0000256" key="1">
    <source>
        <dbReference type="SAM" id="SignalP"/>
    </source>
</evidence>
<dbReference type="InterPro" id="IPR045500">
    <property type="entry name" value="DUF6491"/>
</dbReference>
<dbReference type="EMBL" id="JAFKCZ010000008">
    <property type="protein sequence ID" value="MBN7797409.1"/>
    <property type="molecule type" value="Genomic_DNA"/>
</dbReference>
<evidence type="ECO:0000313" key="2">
    <source>
        <dbReference type="EMBL" id="MBN7797409.1"/>
    </source>
</evidence>
<feature type="signal peptide" evidence="1">
    <location>
        <begin position="1"/>
        <end position="22"/>
    </location>
</feature>
<organism evidence="2 3">
    <name type="scientific">Parahaliea mediterranea</name>
    <dbReference type="NCBI Taxonomy" id="651086"/>
    <lineage>
        <taxon>Bacteria</taxon>
        <taxon>Pseudomonadati</taxon>
        <taxon>Pseudomonadota</taxon>
        <taxon>Gammaproteobacteria</taxon>
        <taxon>Cellvibrionales</taxon>
        <taxon>Halieaceae</taxon>
        <taxon>Parahaliea</taxon>
    </lineage>
</organism>
<protein>
    <submittedName>
        <fullName evidence="2">Uncharacterized protein</fullName>
    </submittedName>
</protein>
<dbReference type="AlphaFoldDB" id="A0A939DG34"/>
<comment type="caution">
    <text evidence="2">The sequence shown here is derived from an EMBL/GenBank/DDBJ whole genome shotgun (WGS) entry which is preliminary data.</text>
</comment>
<proteinExistence type="predicted"/>
<evidence type="ECO:0000313" key="3">
    <source>
        <dbReference type="Proteomes" id="UP000664303"/>
    </source>
</evidence>
<name>A0A939DG34_9GAMM</name>
<sequence>MISNTWLVAAGLVALLSLSGCAATATDGDGSSDDRDAEPDPLEELLGGSRNCVQLNRIARTEVVDERTIVFHMNGGDLYANRLPRRCPGLRRDKTIMYKTSMNQLCNVDLITVLDDMGFGFTRGATCGLGSFVPINAGTVELLRE</sequence>
<accession>A0A939DG34</accession>
<reference evidence="2" key="1">
    <citation type="submission" date="2021-02" db="EMBL/GenBank/DDBJ databases">
        <title>PHA producing bacteria isolated from coastal sediment in Guangdong, Shenzhen.</title>
        <authorList>
            <person name="Zheng W."/>
            <person name="Yu S."/>
            <person name="Huang Y."/>
        </authorList>
    </citation>
    <scope>NUCLEOTIDE SEQUENCE</scope>
    <source>
        <strain evidence="2">TN14-10</strain>
    </source>
</reference>
<dbReference type="Pfam" id="PF20101">
    <property type="entry name" value="DUF6491"/>
    <property type="match status" value="1"/>
</dbReference>
<dbReference type="Proteomes" id="UP000664303">
    <property type="component" value="Unassembled WGS sequence"/>
</dbReference>
<gene>
    <name evidence="2" type="ORF">JYP50_12445</name>
</gene>
<keyword evidence="3" id="KW-1185">Reference proteome</keyword>
<feature type="chain" id="PRO_5037621544" evidence="1">
    <location>
        <begin position="23"/>
        <end position="145"/>
    </location>
</feature>
<dbReference type="RefSeq" id="WP_206560856.1">
    <property type="nucleotide sequence ID" value="NZ_JAFKCZ010000008.1"/>
</dbReference>
<keyword evidence="1" id="KW-0732">Signal</keyword>